<accession>A0ABW2L4F0</accession>
<organism evidence="7 8">
    <name type="scientific">Haloferula chungangensis</name>
    <dbReference type="NCBI Taxonomy" id="1048331"/>
    <lineage>
        <taxon>Bacteria</taxon>
        <taxon>Pseudomonadati</taxon>
        <taxon>Verrucomicrobiota</taxon>
        <taxon>Verrucomicrobiia</taxon>
        <taxon>Verrucomicrobiales</taxon>
        <taxon>Verrucomicrobiaceae</taxon>
        <taxon>Haloferula</taxon>
    </lineage>
</organism>
<keyword evidence="5 6" id="KW-0472">Membrane</keyword>
<evidence type="ECO:0000256" key="3">
    <source>
        <dbReference type="ARBA" id="ARBA00022692"/>
    </source>
</evidence>
<dbReference type="Pfam" id="PF03739">
    <property type="entry name" value="LptF_LptG"/>
    <property type="match status" value="1"/>
</dbReference>
<dbReference type="Proteomes" id="UP001596472">
    <property type="component" value="Unassembled WGS sequence"/>
</dbReference>
<keyword evidence="3 6" id="KW-0812">Transmembrane</keyword>
<evidence type="ECO:0000256" key="5">
    <source>
        <dbReference type="ARBA" id="ARBA00023136"/>
    </source>
</evidence>
<feature type="transmembrane region" description="Helical" evidence="6">
    <location>
        <begin position="331"/>
        <end position="348"/>
    </location>
</feature>
<dbReference type="PANTHER" id="PTHR33529">
    <property type="entry name" value="SLR0882 PROTEIN-RELATED"/>
    <property type="match status" value="1"/>
</dbReference>
<dbReference type="EMBL" id="JBHTBS010000003">
    <property type="protein sequence ID" value="MFC7337216.1"/>
    <property type="molecule type" value="Genomic_DNA"/>
</dbReference>
<name>A0ABW2L4F0_9BACT</name>
<evidence type="ECO:0000256" key="1">
    <source>
        <dbReference type="ARBA" id="ARBA00004651"/>
    </source>
</evidence>
<evidence type="ECO:0000313" key="7">
    <source>
        <dbReference type="EMBL" id="MFC7337216.1"/>
    </source>
</evidence>
<feature type="transmembrane region" description="Helical" evidence="6">
    <location>
        <begin position="306"/>
        <end position="324"/>
    </location>
</feature>
<feature type="transmembrane region" description="Helical" evidence="6">
    <location>
        <begin position="360"/>
        <end position="377"/>
    </location>
</feature>
<feature type="transmembrane region" description="Helical" evidence="6">
    <location>
        <begin position="53"/>
        <end position="79"/>
    </location>
</feature>
<keyword evidence="2" id="KW-1003">Cell membrane</keyword>
<dbReference type="PANTHER" id="PTHR33529:SF2">
    <property type="entry name" value="LIPOPOLYSACCHARIDE EXPORT SYSTEM PERMEASE PROTEIN LPTG"/>
    <property type="match status" value="1"/>
</dbReference>
<comment type="caution">
    <text evidence="7">The sequence shown here is derived from an EMBL/GenBank/DDBJ whole genome shotgun (WGS) entry which is preliminary data.</text>
</comment>
<protein>
    <submittedName>
        <fullName evidence="7">LptF/LptG family permease</fullName>
    </submittedName>
</protein>
<keyword evidence="4 6" id="KW-1133">Transmembrane helix</keyword>
<proteinExistence type="predicted"/>
<reference evidence="8" key="1">
    <citation type="journal article" date="2019" name="Int. J. Syst. Evol. Microbiol.">
        <title>The Global Catalogue of Microorganisms (GCM) 10K type strain sequencing project: providing services to taxonomists for standard genome sequencing and annotation.</title>
        <authorList>
            <consortium name="The Broad Institute Genomics Platform"/>
            <consortium name="The Broad Institute Genome Sequencing Center for Infectious Disease"/>
            <person name="Wu L."/>
            <person name="Ma J."/>
        </authorList>
    </citation>
    <scope>NUCLEOTIDE SEQUENCE [LARGE SCALE GENOMIC DNA]</scope>
    <source>
        <strain evidence="8">CGMCC 4.1467</strain>
    </source>
</reference>
<comment type="subcellular location">
    <subcellularLocation>
        <location evidence="1">Cell membrane</location>
        <topology evidence="1">Multi-pass membrane protein</topology>
    </subcellularLocation>
</comment>
<gene>
    <name evidence="7" type="ORF">ACFQY0_08505</name>
</gene>
<evidence type="ECO:0000313" key="8">
    <source>
        <dbReference type="Proteomes" id="UP001596472"/>
    </source>
</evidence>
<sequence length="383" mass="42456">MWISDRYIGRQILSGTLFAIVLLSLLLVLGNIFQKIRSLLVELQAPISILIEFAINVLPVSLIFTVPWAFLSAVLLVFGRLSSDNELNAFRVAGMSLVRIAAPVFFLGLLFSILCVWLNVSVAPRAKGKVNNIPVHVARSMIKEPQKLLMAGVNQTYLKDVKVDTDFTEGEGFKNFHVFLNQSPGMGGAYIHADRAEAVVYEEKQQIHLRLTNAYIEGQRGKKDGAAEAQSDEEDEFIMLSDDLEWMVIDYSDDGLEKPKLGEMSNGEIKEFVNSWPEPAADARPAKVEAMRRARARALAEPARRYASSFACLAFAFIGVPLGIKARRRDTSTGLVLSLVIGACYFVGGNMISDSGLAPWMAWIPNIACVLLGIILFRRARFR</sequence>
<evidence type="ECO:0000256" key="2">
    <source>
        <dbReference type="ARBA" id="ARBA00022475"/>
    </source>
</evidence>
<evidence type="ECO:0000256" key="4">
    <source>
        <dbReference type="ARBA" id="ARBA00022989"/>
    </source>
</evidence>
<evidence type="ECO:0000256" key="6">
    <source>
        <dbReference type="SAM" id="Phobius"/>
    </source>
</evidence>
<dbReference type="RefSeq" id="WP_379711318.1">
    <property type="nucleotide sequence ID" value="NZ_JBHTBS010000003.1"/>
</dbReference>
<dbReference type="InterPro" id="IPR005495">
    <property type="entry name" value="LptG/LptF_permease"/>
</dbReference>
<feature type="transmembrane region" description="Helical" evidence="6">
    <location>
        <begin position="12"/>
        <end position="33"/>
    </location>
</feature>
<keyword evidence="8" id="KW-1185">Reference proteome</keyword>
<feature type="transmembrane region" description="Helical" evidence="6">
    <location>
        <begin position="100"/>
        <end position="120"/>
    </location>
</feature>